<dbReference type="Gene3D" id="3.40.640.10">
    <property type="entry name" value="Type I PLP-dependent aspartate aminotransferase-like (Major domain)"/>
    <property type="match status" value="1"/>
</dbReference>
<sequence length="353" mass="37781">MPAYKPGKPPTPVEGLRQFKLSSNENPYPPLPSVVQAITDAAQAVNRYPDAGMHALRERIAEQVGVTADEIVPGPGSVGVLDQIFTAVVEEGTEVVYAWRSFEMYPIAVAVAGGRSVQVPLTADGRHDLPKMAASINDKTRLVLVCSPNNPTGAAVTGPEFEDFMAKVPGDVLVVFDEAYIEFDTADDKVDSLHVYQRYPNLVLLRTFSKAYGLAGLRVGYAVAHPPVAAELGKTGLPFAVTDLAQHAALASLAARDELLVRVKELCSERERVVMALAQQGWTLPVTQGNFVWLPLGEEAAAFAQIADAAGVSVRPFAGDGVRCSIGEPDANDTLLKVCEDFQRSGQRRPGSS</sequence>
<dbReference type="InterPro" id="IPR001917">
    <property type="entry name" value="Aminotrans_II_pyridoxalP_BS"/>
</dbReference>
<evidence type="ECO:0000256" key="4">
    <source>
        <dbReference type="ARBA" id="ARBA00022679"/>
    </source>
</evidence>
<comment type="subunit">
    <text evidence="2 6">Homodimer.</text>
</comment>
<dbReference type="NCBIfam" id="NF002878">
    <property type="entry name" value="PRK03321.1"/>
    <property type="match status" value="1"/>
</dbReference>
<comment type="cofactor">
    <cofactor evidence="1 6">
        <name>pyridoxal 5'-phosphate</name>
        <dbReference type="ChEBI" id="CHEBI:597326"/>
    </cofactor>
</comment>
<dbReference type="EC" id="2.6.1.57" evidence="6"/>
<protein>
    <recommendedName>
        <fullName evidence="6">Aromatic amino acid aminotransferase</fullName>
        <shortName evidence="6">ArAT</shortName>
        <ecNumber evidence="6">2.6.1.57</ecNumber>
    </recommendedName>
</protein>
<evidence type="ECO:0000313" key="8">
    <source>
        <dbReference type="EMBL" id="GAB96998.1"/>
    </source>
</evidence>
<dbReference type="HAMAP" id="MF_01023">
    <property type="entry name" value="HisC_aminotrans_2"/>
    <property type="match status" value="1"/>
</dbReference>
<dbReference type="InterPro" id="IPR024892">
    <property type="entry name" value="ArAT"/>
</dbReference>
<evidence type="ECO:0000256" key="3">
    <source>
        <dbReference type="ARBA" id="ARBA00022576"/>
    </source>
</evidence>
<dbReference type="CDD" id="cd00609">
    <property type="entry name" value="AAT_like"/>
    <property type="match status" value="1"/>
</dbReference>
<keyword evidence="3 6" id="KW-0032">Aminotransferase</keyword>
<feature type="modified residue" description="N6-(pyridoxal phosphate)lysine" evidence="6">
    <location>
        <position position="210"/>
    </location>
</feature>
<evidence type="ECO:0000256" key="2">
    <source>
        <dbReference type="ARBA" id="ARBA00011738"/>
    </source>
</evidence>
<organism evidence="8 9">
    <name type="scientific">Kineosphaera limosa NBRC 100340</name>
    <dbReference type="NCBI Taxonomy" id="1184609"/>
    <lineage>
        <taxon>Bacteria</taxon>
        <taxon>Bacillati</taxon>
        <taxon>Actinomycetota</taxon>
        <taxon>Actinomycetes</taxon>
        <taxon>Micrococcales</taxon>
        <taxon>Dermatophilaceae</taxon>
        <taxon>Kineosphaera</taxon>
    </lineage>
</organism>
<dbReference type="InterPro" id="IPR015424">
    <property type="entry name" value="PyrdxlP-dep_Trfase"/>
</dbReference>
<evidence type="ECO:0000313" key="9">
    <source>
        <dbReference type="Proteomes" id="UP000008366"/>
    </source>
</evidence>
<dbReference type="EMBL" id="BAHD01000054">
    <property type="protein sequence ID" value="GAB96998.1"/>
    <property type="molecule type" value="Genomic_DNA"/>
</dbReference>
<dbReference type="GO" id="GO:0004400">
    <property type="term" value="F:histidinol-phosphate transaminase activity"/>
    <property type="evidence" value="ECO:0007669"/>
    <property type="project" value="InterPro"/>
</dbReference>
<dbReference type="InterPro" id="IPR050106">
    <property type="entry name" value="HistidinolP_aminotransfase"/>
</dbReference>
<dbReference type="GO" id="GO:0000105">
    <property type="term" value="P:L-histidine biosynthetic process"/>
    <property type="evidence" value="ECO:0007669"/>
    <property type="project" value="InterPro"/>
</dbReference>
<dbReference type="PANTHER" id="PTHR43643:SF3">
    <property type="entry name" value="HISTIDINOL-PHOSPHATE AMINOTRANSFERASE"/>
    <property type="match status" value="1"/>
</dbReference>
<comment type="caution">
    <text evidence="8">The sequence shown here is derived from an EMBL/GenBank/DDBJ whole genome shotgun (WGS) entry which is preliminary data.</text>
</comment>
<dbReference type="InterPro" id="IPR005861">
    <property type="entry name" value="HisP_aminotrans"/>
</dbReference>
<dbReference type="InterPro" id="IPR015422">
    <property type="entry name" value="PyrdxlP-dep_Trfase_small"/>
</dbReference>
<evidence type="ECO:0000256" key="1">
    <source>
        <dbReference type="ARBA" id="ARBA00001933"/>
    </source>
</evidence>
<dbReference type="GO" id="GO:0008793">
    <property type="term" value="F:aromatic-amino-acid transaminase activity"/>
    <property type="evidence" value="ECO:0007669"/>
    <property type="project" value="UniProtKB-UniRule"/>
</dbReference>
<dbReference type="PANTHER" id="PTHR43643">
    <property type="entry name" value="HISTIDINOL-PHOSPHATE AMINOTRANSFERASE 2"/>
    <property type="match status" value="1"/>
</dbReference>
<reference evidence="8 9" key="1">
    <citation type="submission" date="2012-08" db="EMBL/GenBank/DDBJ databases">
        <title>Whole genome shotgun sequence of Kineosphaera limosa NBRC 100340.</title>
        <authorList>
            <person name="Yoshida I."/>
            <person name="Isaki S."/>
            <person name="Hosoyama A."/>
            <person name="Tsuchikane K."/>
            <person name="Katsumata H."/>
            <person name="Ando Y."/>
            <person name="Ohji S."/>
            <person name="Hamada M."/>
            <person name="Tamura T."/>
            <person name="Yamazoe A."/>
            <person name="Yamazaki S."/>
            <person name="Fujita N."/>
        </authorList>
    </citation>
    <scope>NUCLEOTIDE SEQUENCE [LARGE SCALE GENOMIC DNA]</scope>
    <source>
        <strain evidence="8 9">NBRC 100340</strain>
    </source>
</reference>
<dbReference type="eggNOG" id="COG0079">
    <property type="taxonomic scope" value="Bacteria"/>
</dbReference>
<dbReference type="PROSITE" id="PS00599">
    <property type="entry name" value="AA_TRANSFER_CLASS_2"/>
    <property type="match status" value="1"/>
</dbReference>
<comment type="catalytic activity">
    <reaction evidence="6">
        <text>an aromatic L-alpha-amino acid + 2-oxoglutarate = an aromatic oxo-acid + L-glutamate</text>
        <dbReference type="Rhea" id="RHEA:17533"/>
        <dbReference type="ChEBI" id="CHEBI:16810"/>
        <dbReference type="ChEBI" id="CHEBI:29985"/>
        <dbReference type="ChEBI" id="CHEBI:73309"/>
        <dbReference type="ChEBI" id="CHEBI:84824"/>
        <dbReference type="EC" id="2.6.1.57"/>
    </reaction>
</comment>
<feature type="domain" description="Aminotransferase class I/classII large" evidence="7">
    <location>
        <begin position="18"/>
        <end position="322"/>
    </location>
</feature>
<proteinExistence type="inferred from homology"/>
<evidence type="ECO:0000256" key="5">
    <source>
        <dbReference type="ARBA" id="ARBA00022898"/>
    </source>
</evidence>
<keyword evidence="4 6" id="KW-0808">Transferase</keyword>
<dbReference type="InterPro" id="IPR004839">
    <property type="entry name" value="Aminotransferase_I/II_large"/>
</dbReference>
<gene>
    <name evidence="6 8" type="primary">pat</name>
    <name evidence="8" type="ORF">KILIM_054_00080</name>
</gene>
<dbReference type="SUPFAM" id="SSF53383">
    <property type="entry name" value="PLP-dependent transferases"/>
    <property type="match status" value="1"/>
</dbReference>
<dbReference type="HAMAP" id="MF_01513">
    <property type="entry name" value="Phe_aminotrans_2"/>
    <property type="match status" value="1"/>
</dbReference>
<dbReference type="Gene3D" id="3.90.1150.10">
    <property type="entry name" value="Aspartate Aminotransferase, domain 1"/>
    <property type="match status" value="1"/>
</dbReference>
<dbReference type="AlphaFoldDB" id="K6VLA0"/>
<dbReference type="Pfam" id="PF00155">
    <property type="entry name" value="Aminotran_1_2"/>
    <property type="match status" value="1"/>
</dbReference>
<keyword evidence="9" id="KW-1185">Reference proteome</keyword>
<comment type="function">
    <text evidence="6">Aminotransferase that catalyzes the conversion of aromatic amino acids and 2-oxoglutarate into corresponding aromatic oxo acids and L-glutamate.</text>
</comment>
<evidence type="ECO:0000259" key="7">
    <source>
        <dbReference type="Pfam" id="PF00155"/>
    </source>
</evidence>
<dbReference type="STRING" id="1184609.KILIM_054_00080"/>
<evidence type="ECO:0000256" key="6">
    <source>
        <dbReference type="HAMAP-Rule" id="MF_01513"/>
    </source>
</evidence>
<comment type="similarity">
    <text evidence="6">Belongs to the class-II pyridoxal-phosphate-dependent aminotransferase family.</text>
</comment>
<dbReference type="NCBIfam" id="TIGR01141">
    <property type="entry name" value="hisC"/>
    <property type="match status" value="1"/>
</dbReference>
<name>K6VLA0_9MICO</name>
<dbReference type="Proteomes" id="UP000008366">
    <property type="component" value="Unassembled WGS sequence"/>
</dbReference>
<accession>K6VLA0</accession>
<keyword evidence="5 6" id="KW-0663">Pyridoxal phosphate</keyword>
<dbReference type="InterPro" id="IPR015421">
    <property type="entry name" value="PyrdxlP-dep_Trfase_major"/>
</dbReference>
<dbReference type="GO" id="GO:0030170">
    <property type="term" value="F:pyridoxal phosphate binding"/>
    <property type="evidence" value="ECO:0007669"/>
    <property type="project" value="UniProtKB-UniRule"/>
</dbReference>